<proteinExistence type="predicted"/>
<evidence type="ECO:0000313" key="2">
    <source>
        <dbReference type="Proteomes" id="UP001597405"/>
    </source>
</evidence>
<accession>A0ABW4U929</accession>
<evidence type="ECO:0000313" key="1">
    <source>
        <dbReference type="EMBL" id="MFD1984062.1"/>
    </source>
</evidence>
<dbReference type="Proteomes" id="UP001597405">
    <property type="component" value="Unassembled WGS sequence"/>
</dbReference>
<keyword evidence="2" id="KW-1185">Reference proteome</keyword>
<dbReference type="RefSeq" id="WP_379099512.1">
    <property type="nucleotide sequence ID" value="NZ_JBHUGZ010000010.1"/>
</dbReference>
<organism evidence="1 2">
    <name type="scientific">Mesorhizobium newzealandense</name>
    <dbReference type="NCBI Taxonomy" id="1300302"/>
    <lineage>
        <taxon>Bacteria</taxon>
        <taxon>Pseudomonadati</taxon>
        <taxon>Pseudomonadota</taxon>
        <taxon>Alphaproteobacteria</taxon>
        <taxon>Hyphomicrobiales</taxon>
        <taxon>Phyllobacteriaceae</taxon>
        <taxon>Mesorhizobium</taxon>
    </lineage>
</organism>
<comment type="caution">
    <text evidence="1">The sequence shown here is derived from an EMBL/GenBank/DDBJ whole genome shotgun (WGS) entry which is preliminary data.</text>
</comment>
<gene>
    <name evidence="1" type="ORF">ACFSOZ_15505</name>
</gene>
<dbReference type="EMBL" id="JBHUGZ010000010">
    <property type="protein sequence ID" value="MFD1984062.1"/>
    <property type="molecule type" value="Genomic_DNA"/>
</dbReference>
<reference evidence="2" key="1">
    <citation type="journal article" date="2019" name="Int. J. Syst. Evol. Microbiol.">
        <title>The Global Catalogue of Microorganisms (GCM) 10K type strain sequencing project: providing services to taxonomists for standard genome sequencing and annotation.</title>
        <authorList>
            <consortium name="The Broad Institute Genomics Platform"/>
            <consortium name="The Broad Institute Genome Sequencing Center for Infectious Disease"/>
            <person name="Wu L."/>
            <person name="Ma J."/>
        </authorList>
    </citation>
    <scope>NUCLEOTIDE SEQUENCE [LARGE SCALE GENOMIC DNA]</scope>
    <source>
        <strain evidence="2">CGMCC 1.16225</strain>
    </source>
</reference>
<protein>
    <submittedName>
        <fullName evidence="1">Uncharacterized protein</fullName>
    </submittedName>
</protein>
<sequence length="121" mass="13059">MPRALGFLATLNADLTSSTKRCLIGVSIGADVKGSGEFDPPSLWLEAIYLSTATISSISNIVPGMGAQGDPAMTLDANSRSSCRAAWRVFSFSDMFDLLRFAVENNEAKERARTGKFLKFC</sequence>
<name>A0ABW4U929_9HYPH</name>